<gene>
    <name evidence="1" type="ORF">H0921_12350</name>
</gene>
<evidence type="ECO:0000313" key="1">
    <source>
        <dbReference type="EMBL" id="MBA2226953.1"/>
    </source>
</evidence>
<keyword evidence="1" id="KW-0808">Transferase</keyword>
<dbReference type="EMBL" id="JACEFB010000009">
    <property type="protein sequence ID" value="MBA2226953.1"/>
    <property type="molecule type" value="Genomic_DNA"/>
</dbReference>
<protein>
    <submittedName>
        <fullName evidence="1">Nucleotidyltransferase domain-containing protein</fullName>
    </submittedName>
</protein>
<keyword evidence="2" id="KW-1185">Reference proteome</keyword>
<name>A0A7V9ACB1_9BACT</name>
<sequence length="253" mass="29437">MLDLDLQALRRLVETQHYRPLFVTVSGAHLYGFPSPDSDVDLRGAHLLPLREVVGLDLPEQTVERKLDLASTEVELVSHDLGKYLRLLVKNNGYVMEQIFSPLIVVGADFLHELRPLARRCITRHHYHHYRGFFATQRKLLNKQQPKILKTVLYAYRVLLSGIHLLRTGEVVASLPQLAEEYQRPFLLELIAQKQQEKGTAPALDWTFHDQQLRELEELLDRSYQQSPLPAERDRQAVHQFLVDYRLRPEPLQ</sequence>
<comment type="caution">
    <text evidence="1">The sequence shown here is derived from an EMBL/GenBank/DDBJ whole genome shotgun (WGS) entry which is preliminary data.</text>
</comment>
<dbReference type="AlphaFoldDB" id="A0A7V9ACB1"/>
<dbReference type="PANTHER" id="PTHR34817:SF1">
    <property type="entry name" value="NUCLEOTIDYLTRANSFERASE"/>
    <property type="match status" value="1"/>
</dbReference>
<dbReference type="PANTHER" id="PTHR34817">
    <property type="entry name" value="NUCLEOTIDYLTRANSFERASE"/>
    <property type="match status" value="1"/>
</dbReference>
<accession>A0A7V9ACB1</accession>
<evidence type="ECO:0000313" key="2">
    <source>
        <dbReference type="Proteomes" id="UP000542342"/>
    </source>
</evidence>
<reference evidence="1 2" key="1">
    <citation type="submission" date="2020-07" db="EMBL/GenBank/DDBJ databases">
        <title>Thermogemmata thermophila gen. nov., sp. nov., a novel moderate thermophilic planctomycete from a Kamchatka hot spring.</title>
        <authorList>
            <person name="Elcheninov A.G."/>
            <person name="Podosokorskaya O.A."/>
            <person name="Kovaleva O.L."/>
            <person name="Novikov A."/>
            <person name="Bonch-Osmolovskaya E.A."/>
            <person name="Toshchakov S.V."/>
            <person name="Kublanov I.V."/>
        </authorList>
    </citation>
    <scope>NUCLEOTIDE SEQUENCE [LARGE SCALE GENOMIC DNA]</scope>
    <source>
        <strain evidence="1 2">2918</strain>
    </source>
</reference>
<proteinExistence type="predicted"/>
<dbReference type="Pfam" id="PF10127">
    <property type="entry name" value="RlaP"/>
    <property type="match status" value="1"/>
</dbReference>
<dbReference type="GO" id="GO:0016740">
    <property type="term" value="F:transferase activity"/>
    <property type="evidence" value="ECO:0007669"/>
    <property type="project" value="UniProtKB-KW"/>
</dbReference>
<organism evidence="1 2">
    <name type="scientific">Thermogemmata fonticola</name>
    <dbReference type="NCBI Taxonomy" id="2755323"/>
    <lineage>
        <taxon>Bacteria</taxon>
        <taxon>Pseudomonadati</taxon>
        <taxon>Planctomycetota</taxon>
        <taxon>Planctomycetia</taxon>
        <taxon>Gemmatales</taxon>
        <taxon>Gemmataceae</taxon>
        <taxon>Thermogemmata</taxon>
    </lineage>
</organism>
<dbReference type="Proteomes" id="UP000542342">
    <property type="component" value="Unassembled WGS sequence"/>
</dbReference>
<dbReference type="RefSeq" id="WP_194538531.1">
    <property type="nucleotide sequence ID" value="NZ_JACEFB010000009.1"/>
</dbReference>
<dbReference type="InterPro" id="IPR018775">
    <property type="entry name" value="RlaP"/>
</dbReference>